<dbReference type="InParanoid" id="A0A3Q7HS59"/>
<proteinExistence type="predicted"/>
<dbReference type="Gramene" id="Solyc06g065335.1.1">
    <property type="protein sequence ID" value="Solyc06g065335.1.1"/>
    <property type="gene ID" value="Solyc06g065335.1"/>
</dbReference>
<dbReference type="AlphaFoldDB" id="A0A3Q7HS59"/>
<name>A0A3Q7HS59_SOLLC</name>
<keyword evidence="3" id="KW-1185">Reference proteome</keyword>
<reference evidence="2" key="2">
    <citation type="submission" date="2019-01" db="UniProtKB">
        <authorList>
            <consortium name="EnsemblPlants"/>
        </authorList>
    </citation>
    <scope>IDENTIFICATION</scope>
    <source>
        <strain evidence="2">cv. Heinz 1706</strain>
    </source>
</reference>
<organism evidence="2">
    <name type="scientific">Solanum lycopersicum</name>
    <name type="common">Tomato</name>
    <name type="synonym">Lycopersicon esculentum</name>
    <dbReference type="NCBI Taxonomy" id="4081"/>
    <lineage>
        <taxon>Eukaryota</taxon>
        <taxon>Viridiplantae</taxon>
        <taxon>Streptophyta</taxon>
        <taxon>Embryophyta</taxon>
        <taxon>Tracheophyta</taxon>
        <taxon>Spermatophyta</taxon>
        <taxon>Magnoliopsida</taxon>
        <taxon>eudicotyledons</taxon>
        <taxon>Gunneridae</taxon>
        <taxon>Pentapetalae</taxon>
        <taxon>asterids</taxon>
        <taxon>lamiids</taxon>
        <taxon>Solanales</taxon>
        <taxon>Solanaceae</taxon>
        <taxon>Solanoideae</taxon>
        <taxon>Solaneae</taxon>
        <taxon>Solanum</taxon>
        <taxon>Solanum subgen. Lycopersicon</taxon>
    </lineage>
</organism>
<dbReference type="Proteomes" id="UP000004994">
    <property type="component" value="Chromosome 6"/>
</dbReference>
<evidence type="ECO:0000313" key="3">
    <source>
        <dbReference type="Proteomes" id="UP000004994"/>
    </source>
</evidence>
<feature type="compositionally biased region" description="Basic and acidic residues" evidence="1">
    <location>
        <begin position="31"/>
        <end position="40"/>
    </location>
</feature>
<protein>
    <submittedName>
        <fullName evidence="2">Uncharacterized protein</fullName>
    </submittedName>
</protein>
<reference evidence="2" key="1">
    <citation type="journal article" date="2012" name="Nature">
        <title>The tomato genome sequence provides insights into fleshy fruit evolution.</title>
        <authorList>
            <consortium name="Tomato Genome Consortium"/>
        </authorList>
    </citation>
    <scope>NUCLEOTIDE SEQUENCE [LARGE SCALE GENOMIC DNA]</scope>
    <source>
        <strain evidence="2">cv. Heinz 1706</strain>
    </source>
</reference>
<feature type="region of interest" description="Disordered" evidence="1">
    <location>
        <begin position="31"/>
        <end position="50"/>
    </location>
</feature>
<evidence type="ECO:0000256" key="1">
    <source>
        <dbReference type="SAM" id="MobiDB-lite"/>
    </source>
</evidence>
<evidence type="ECO:0000313" key="2">
    <source>
        <dbReference type="EnsemblPlants" id="Solyc06g065335.1.1"/>
    </source>
</evidence>
<accession>A0A3Q7HS59</accession>
<dbReference type="EnsemblPlants" id="Solyc06g065335.1.1">
    <property type="protein sequence ID" value="Solyc06g065335.1.1"/>
    <property type="gene ID" value="Solyc06g065335.1"/>
</dbReference>
<sequence length="99" mass="10848">MKLAVVFLRPDVKATNTNQLYCLHVNLRDDTEDTDRRLEESNGVDSDAGGSPVLVLASRLQTGQKVEQASKGSAIYNLPHFPEPFGEGAEIISKVELVH</sequence>